<evidence type="ECO:0000313" key="3">
    <source>
        <dbReference type="Proteomes" id="UP000231279"/>
    </source>
</evidence>
<feature type="region of interest" description="Disordered" evidence="1">
    <location>
        <begin position="1"/>
        <end position="20"/>
    </location>
</feature>
<protein>
    <submittedName>
        <fullName evidence="2">Uncharacterized protein</fullName>
    </submittedName>
</protein>
<feature type="compositionally biased region" description="Polar residues" evidence="1">
    <location>
        <begin position="1"/>
        <end position="13"/>
    </location>
</feature>
<name>A0A2G9G0Q7_9LAMI</name>
<dbReference type="Proteomes" id="UP000231279">
    <property type="component" value="Unassembled WGS sequence"/>
</dbReference>
<accession>A0A2G9G0Q7</accession>
<dbReference type="EMBL" id="NKXS01008356">
    <property type="protein sequence ID" value="PIM98499.1"/>
    <property type="molecule type" value="Genomic_DNA"/>
</dbReference>
<reference evidence="3" key="1">
    <citation type="journal article" date="2018" name="Gigascience">
        <title>Genome assembly of the Pink Ipe (Handroanthus impetiginosus, Bignoniaceae), a highly valued, ecologically keystone Neotropical timber forest tree.</title>
        <authorList>
            <person name="Silva-Junior O.B."/>
            <person name="Grattapaglia D."/>
            <person name="Novaes E."/>
            <person name="Collevatti R.G."/>
        </authorList>
    </citation>
    <scope>NUCLEOTIDE SEQUENCE [LARGE SCALE GENOMIC DNA]</scope>
    <source>
        <strain evidence="3">cv. UFG-1</strain>
    </source>
</reference>
<sequence length="85" mass="8532">MTSNPPKRQNSNLPPRRGRVKAQVFQSVAGTLSAATKAVLFLANGKRGSSPGAAIDTPTFTSASASTSTSPPASTHGSDGDPGHA</sequence>
<evidence type="ECO:0000313" key="2">
    <source>
        <dbReference type="EMBL" id="PIM98499.1"/>
    </source>
</evidence>
<evidence type="ECO:0000256" key="1">
    <source>
        <dbReference type="SAM" id="MobiDB-lite"/>
    </source>
</evidence>
<feature type="region of interest" description="Disordered" evidence="1">
    <location>
        <begin position="45"/>
        <end position="85"/>
    </location>
</feature>
<gene>
    <name evidence="2" type="ORF">CDL12_29021</name>
</gene>
<keyword evidence="3" id="KW-1185">Reference proteome</keyword>
<organism evidence="2 3">
    <name type="scientific">Handroanthus impetiginosus</name>
    <dbReference type="NCBI Taxonomy" id="429701"/>
    <lineage>
        <taxon>Eukaryota</taxon>
        <taxon>Viridiplantae</taxon>
        <taxon>Streptophyta</taxon>
        <taxon>Embryophyta</taxon>
        <taxon>Tracheophyta</taxon>
        <taxon>Spermatophyta</taxon>
        <taxon>Magnoliopsida</taxon>
        <taxon>eudicotyledons</taxon>
        <taxon>Gunneridae</taxon>
        <taxon>Pentapetalae</taxon>
        <taxon>asterids</taxon>
        <taxon>lamiids</taxon>
        <taxon>Lamiales</taxon>
        <taxon>Bignoniaceae</taxon>
        <taxon>Crescentiina</taxon>
        <taxon>Tabebuia alliance</taxon>
        <taxon>Handroanthus</taxon>
    </lineage>
</organism>
<dbReference type="OrthoDB" id="1729447at2759"/>
<comment type="caution">
    <text evidence="2">The sequence shown here is derived from an EMBL/GenBank/DDBJ whole genome shotgun (WGS) entry which is preliminary data.</text>
</comment>
<feature type="compositionally biased region" description="Low complexity" evidence="1">
    <location>
        <begin position="57"/>
        <end position="75"/>
    </location>
</feature>
<dbReference type="AlphaFoldDB" id="A0A2G9G0Q7"/>
<proteinExistence type="predicted"/>